<name>A0AA38X2N4_9EURO</name>
<keyword evidence="5" id="KW-1185">Reference proteome</keyword>
<accession>A0AA38X2N4</accession>
<dbReference type="GO" id="GO:0016616">
    <property type="term" value="F:oxidoreductase activity, acting on the CH-OH group of donors, NAD or NADP as acceptor"/>
    <property type="evidence" value="ECO:0007669"/>
    <property type="project" value="TreeGrafter"/>
</dbReference>
<dbReference type="InterPro" id="IPR050425">
    <property type="entry name" value="NAD(P)_dehydrat-like"/>
</dbReference>
<comment type="caution">
    <text evidence="4">The sequence shown here is derived from an EMBL/GenBank/DDBJ whole genome shotgun (WGS) entry which is preliminary data.</text>
</comment>
<evidence type="ECO:0000256" key="1">
    <source>
        <dbReference type="ARBA" id="ARBA00023002"/>
    </source>
</evidence>
<feature type="domain" description="NAD-dependent epimerase/dehydratase" evidence="3">
    <location>
        <begin position="6"/>
        <end position="250"/>
    </location>
</feature>
<dbReference type="Pfam" id="PF01370">
    <property type="entry name" value="Epimerase"/>
    <property type="match status" value="1"/>
</dbReference>
<gene>
    <name evidence="4" type="ORF">H2200_009560</name>
</gene>
<evidence type="ECO:0000313" key="4">
    <source>
        <dbReference type="EMBL" id="KAJ9605711.1"/>
    </source>
</evidence>
<organism evidence="4 5">
    <name type="scientific">Cladophialophora chaetospira</name>
    <dbReference type="NCBI Taxonomy" id="386627"/>
    <lineage>
        <taxon>Eukaryota</taxon>
        <taxon>Fungi</taxon>
        <taxon>Dikarya</taxon>
        <taxon>Ascomycota</taxon>
        <taxon>Pezizomycotina</taxon>
        <taxon>Eurotiomycetes</taxon>
        <taxon>Chaetothyriomycetidae</taxon>
        <taxon>Chaetothyriales</taxon>
        <taxon>Herpotrichiellaceae</taxon>
        <taxon>Cladophialophora</taxon>
    </lineage>
</organism>
<evidence type="ECO:0000256" key="2">
    <source>
        <dbReference type="ARBA" id="ARBA00023445"/>
    </source>
</evidence>
<comment type="similarity">
    <text evidence="2">Belongs to the NAD(P)-dependent epimerase/dehydratase family. Dihydroflavonol-4-reductase subfamily.</text>
</comment>
<dbReference type="EMBL" id="JAPDRK010000015">
    <property type="protein sequence ID" value="KAJ9605711.1"/>
    <property type="molecule type" value="Genomic_DNA"/>
</dbReference>
<dbReference type="SUPFAM" id="SSF51735">
    <property type="entry name" value="NAD(P)-binding Rossmann-fold domains"/>
    <property type="match status" value="1"/>
</dbReference>
<dbReference type="AlphaFoldDB" id="A0AA38X2N4"/>
<dbReference type="Gene3D" id="3.40.50.720">
    <property type="entry name" value="NAD(P)-binding Rossmann-like Domain"/>
    <property type="match status" value="1"/>
</dbReference>
<dbReference type="InterPro" id="IPR001509">
    <property type="entry name" value="Epimerase_deHydtase"/>
</dbReference>
<evidence type="ECO:0000259" key="3">
    <source>
        <dbReference type="Pfam" id="PF01370"/>
    </source>
</evidence>
<dbReference type="InterPro" id="IPR036291">
    <property type="entry name" value="NAD(P)-bd_dom_sf"/>
</dbReference>
<keyword evidence="1" id="KW-0560">Oxidoreductase</keyword>
<evidence type="ECO:0000313" key="5">
    <source>
        <dbReference type="Proteomes" id="UP001172673"/>
    </source>
</evidence>
<reference evidence="4" key="1">
    <citation type="submission" date="2022-10" db="EMBL/GenBank/DDBJ databases">
        <title>Culturing micro-colonial fungi from biological soil crusts in the Mojave desert and describing Neophaeococcomyces mojavensis, and introducing the new genera and species Taxawa tesnikishii.</title>
        <authorList>
            <person name="Kurbessoian T."/>
            <person name="Stajich J.E."/>
        </authorList>
    </citation>
    <scope>NUCLEOTIDE SEQUENCE</scope>
    <source>
        <strain evidence="4">TK_41</strain>
    </source>
</reference>
<dbReference type="PANTHER" id="PTHR10366">
    <property type="entry name" value="NAD DEPENDENT EPIMERASE/DEHYDRATASE"/>
    <property type="match status" value="1"/>
</dbReference>
<dbReference type="Proteomes" id="UP001172673">
    <property type="component" value="Unassembled WGS sequence"/>
</dbReference>
<sequence>MAQDLVLLTGATGFVGFRILAELLDQNYKVRLAVRSDSKIDAIKTALPSKYDADELEFTIVPDLAVANAFDSALKGVKYIIHVAAPGPGPSDDYEATMVKPSINATLSILNSALQSPAVKKVVITSSVAAVMPSEPKVFDADNILPDPEGPYTHPFWAYCASKQLALSATRRFIAEKNPHFDVISVMPSFVLGPNGFAKGKEDYTEGGASNRNGLASLLGIMLDEPRPGIVCHVDDVAVVHVKALNAEVKGHQNFGVTFDGPNVIEWNDAQGIVKKKLPELVEKGVFPLGGNVVSPPLPYVAAKTEQALGIKFKSFEEMIVDLASAYARIVSEKS</sequence>
<protein>
    <recommendedName>
        <fullName evidence="3">NAD-dependent epimerase/dehydratase domain-containing protein</fullName>
    </recommendedName>
</protein>
<proteinExistence type="inferred from homology"/>
<dbReference type="PANTHER" id="PTHR10366:SF564">
    <property type="entry name" value="STEROL-4-ALPHA-CARBOXYLATE 3-DEHYDROGENASE, DECARBOXYLATING"/>
    <property type="match status" value="1"/>
</dbReference>